<proteinExistence type="predicted"/>
<sequence length="268" mass="29712">MTGRRLLRALRLGLPAGLAAAAAVAQADTVGVCFDEADHTPYLFRDATGQWRGATLDLARAALARAGYTLKALPMPWSRCVREVEEFGSRRSAEMLLYASLNPERERKFLASVPVHQIQGGFWYSSRHRPQADLPRSWVELARYRLCGMFGHNYAWLAGYGISQIDSGALNLRAVLEKLERGRCDFVLSALEPVRGAAQLGFVQLPAELAFLPYPDRGPISQHLLLTRQSPRVADLHSRLNQALQALQANGEADRIYQGYLPDGDGLR</sequence>
<dbReference type="Proteomes" id="UP000554837">
    <property type="component" value="Unassembled WGS sequence"/>
</dbReference>
<dbReference type="EMBL" id="JACHHO010000010">
    <property type="protein sequence ID" value="MBB5206356.1"/>
    <property type="molecule type" value="Genomic_DNA"/>
</dbReference>
<dbReference type="RefSeq" id="WP_138855470.1">
    <property type="nucleotide sequence ID" value="NZ_CP040709.1"/>
</dbReference>
<dbReference type="SMART" id="SM00062">
    <property type="entry name" value="PBPb"/>
    <property type="match status" value="1"/>
</dbReference>
<keyword evidence="1 2" id="KW-0732">Signal</keyword>
<dbReference type="InterPro" id="IPR001638">
    <property type="entry name" value="Solute-binding_3/MltF_N"/>
</dbReference>
<reference evidence="4 5" key="1">
    <citation type="submission" date="2020-08" db="EMBL/GenBank/DDBJ databases">
        <title>Genomic Encyclopedia of Type Strains, Phase IV (KMG-IV): sequencing the most valuable type-strain genomes for metagenomic binning, comparative biology and taxonomic classification.</title>
        <authorList>
            <person name="Goeker M."/>
        </authorList>
    </citation>
    <scope>NUCLEOTIDE SEQUENCE [LARGE SCALE GENOMIC DNA]</scope>
    <source>
        <strain evidence="4 5">DSM 23958</strain>
    </source>
</reference>
<feature type="signal peptide" evidence="2">
    <location>
        <begin position="1"/>
        <end position="27"/>
    </location>
</feature>
<protein>
    <submittedName>
        <fullName evidence="4">Polar amino acid transport system substrate-binding protein</fullName>
    </submittedName>
</protein>
<gene>
    <name evidence="4" type="ORF">HNQ51_003702</name>
</gene>
<comment type="caution">
    <text evidence="4">The sequence shown here is derived from an EMBL/GenBank/DDBJ whole genome shotgun (WGS) entry which is preliminary data.</text>
</comment>
<dbReference type="Gene3D" id="3.40.190.10">
    <property type="entry name" value="Periplasmic binding protein-like II"/>
    <property type="match status" value="2"/>
</dbReference>
<dbReference type="SUPFAM" id="SSF53850">
    <property type="entry name" value="Periplasmic binding protein-like II"/>
    <property type="match status" value="1"/>
</dbReference>
<dbReference type="PANTHER" id="PTHR35936">
    <property type="entry name" value="MEMBRANE-BOUND LYTIC MUREIN TRANSGLYCOSYLASE F"/>
    <property type="match status" value="1"/>
</dbReference>
<evidence type="ECO:0000313" key="5">
    <source>
        <dbReference type="Proteomes" id="UP000554837"/>
    </source>
</evidence>
<feature type="domain" description="Solute-binding protein family 3/N-terminal" evidence="3">
    <location>
        <begin position="29"/>
        <end position="264"/>
    </location>
</feature>
<feature type="chain" id="PRO_5032409967" evidence="2">
    <location>
        <begin position="28"/>
        <end position="268"/>
    </location>
</feature>
<evidence type="ECO:0000313" key="4">
    <source>
        <dbReference type="EMBL" id="MBB5206356.1"/>
    </source>
</evidence>
<evidence type="ECO:0000256" key="1">
    <source>
        <dbReference type="ARBA" id="ARBA00022729"/>
    </source>
</evidence>
<evidence type="ECO:0000259" key="3">
    <source>
        <dbReference type="SMART" id="SM00062"/>
    </source>
</evidence>
<dbReference type="PANTHER" id="PTHR35936:SF35">
    <property type="entry name" value="L-CYSTINE-BINDING PROTEIN TCYJ"/>
    <property type="match status" value="1"/>
</dbReference>
<name>A0A840SBH6_9BURK</name>
<accession>A0A840SBH6</accession>
<evidence type="ECO:0000256" key="2">
    <source>
        <dbReference type="SAM" id="SignalP"/>
    </source>
</evidence>
<organism evidence="4 5">
    <name type="scientific">Inhella inkyongensis</name>
    <dbReference type="NCBI Taxonomy" id="392593"/>
    <lineage>
        <taxon>Bacteria</taxon>
        <taxon>Pseudomonadati</taxon>
        <taxon>Pseudomonadota</taxon>
        <taxon>Betaproteobacteria</taxon>
        <taxon>Burkholderiales</taxon>
        <taxon>Sphaerotilaceae</taxon>
        <taxon>Inhella</taxon>
    </lineage>
</organism>
<dbReference type="AlphaFoldDB" id="A0A840SBH6"/>
<dbReference type="Pfam" id="PF00497">
    <property type="entry name" value="SBP_bac_3"/>
    <property type="match status" value="1"/>
</dbReference>
<dbReference type="OrthoDB" id="5904382at2"/>
<keyword evidence="5" id="KW-1185">Reference proteome</keyword>